<evidence type="ECO:0000256" key="1">
    <source>
        <dbReference type="ARBA" id="ARBA00001974"/>
    </source>
</evidence>
<dbReference type="Proteomes" id="UP000331127">
    <property type="component" value="Unassembled WGS sequence"/>
</dbReference>
<protein>
    <submittedName>
        <fullName evidence="7">FAD-linked oxidase</fullName>
    </submittedName>
</protein>
<dbReference type="InterPro" id="IPR051914">
    <property type="entry name" value="FAD-linked_OxidoTrans_Type4"/>
</dbReference>
<keyword evidence="5" id="KW-0560">Oxidoreductase</keyword>
<dbReference type="Gene3D" id="3.30.465.10">
    <property type="match status" value="1"/>
</dbReference>
<dbReference type="GO" id="GO:0071949">
    <property type="term" value="F:FAD binding"/>
    <property type="evidence" value="ECO:0007669"/>
    <property type="project" value="InterPro"/>
</dbReference>
<dbReference type="Pfam" id="PF01565">
    <property type="entry name" value="FAD_binding_4"/>
    <property type="match status" value="1"/>
</dbReference>
<dbReference type="InterPro" id="IPR004113">
    <property type="entry name" value="FAD-bd_oxidored_4_C"/>
</dbReference>
<proteinExistence type="inferred from homology"/>
<dbReference type="PROSITE" id="PS51387">
    <property type="entry name" value="FAD_PCMH"/>
    <property type="match status" value="1"/>
</dbReference>
<dbReference type="InterPro" id="IPR016164">
    <property type="entry name" value="FAD-linked_Oxase-like_C"/>
</dbReference>
<dbReference type="SUPFAM" id="SSF55103">
    <property type="entry name" value="FAD-linked oxidases, C-terminal domain"/>
    <property type="match status" value="1"/>
</dbReference>
<dbReference type="InterPro" id="IPR016171">
    <property type="entry name" value="Vanillyl_alc_oxidase_C-sub2"/>
</dbReference>
<evidence type="ECO:0000256" key="2">
    <source>
        <dbReference type="ARBA" id="ARBA00008000"/>
    </source>
</evidence>
<dbReference type="GO" id="GO:0016491">
    <property type="term" value="F:oxidoreductase activity"/>
    <property type="evidence" value="ECO:0007669"/>
    <property type="project" value="UniProtKB-KW"/>
</dbReference>
<feature type="domain" description="FAD-binding PCMH-type" evidence="6">
    <location>
        <begin position="46"/>
        <end position="224"/>
    </location>
</feature>
<dbReference type="PANTHER" id="PTHR42934:SF2">
    <property type="entry name" value="GLYCOLATE OXIDASE SUBUNIT GLCD"/>
    <property type="match status" value="1"/>
</dbReference>
<evidence type="ECO:0000259" key="6">
    <source>
        <dbReference type="PROSITE" id="PS51387"/>
    </source>
</evidence>
<accession>A0A5M3WL91</accession>
<dbReference type="Pfam" id="PF02913">
    <property type="entry name" value="FAD-oxidase_C"/>
    <property type="match status" value="1"/>
</dbReference>
<dbReference type="InterPro" id="IPR006094">
    <property type="entry name" value="Oxid_FAD_bind_N"/>
</dbReference>
<dbReference type="PANTHER" id="PTHR42934">
    <property type="entry name" value="GLYCOLATE OXIDASE SUBUNIT GLCD"/>
    <property type="match status" value="1"/>
</dbReference>
<name>A0A5M3WL91_9ACTN</name>
<dbReference type="EMBL" id="BLAE01000016">
    <property type="protein sequence ID" value="GES09654.1"/>
    <property type="molecule type" value="Genomic_DNA"/>
</dbReference>
<dbReference type="AlphaFoldDB" id="A0A5M3WL91"/>
<comment type="similarity">
    <text evidence="2">Belongs to the FAD-binding oxidoreductase/transferase type 4 family.</text>
</comment>
<comment type="caution">
    <text evidence="7">The sequence shown here is derived from an EMBL/GenBank/DDBJ whole genome shotgun (WGS) entry which is preliminary data.</text>
</comment>
<dbReference type="InterPro" id="IPR036318">
    <property type="entry name" value="FAD-bd_PCMH-like_sf"/>
</dbReference>
<keyword evidence="3" id="KW-0285">Flavoprotein</keyword>
<dbReference type="Gene3D" id="1.10.45.10">
    <property type="entry name" value="Vanillyl-alcohol Oxidase, Chain A, domain 4"/>
    <property type="match status" value="1"/>
</dbReference>
<reference evidence="7 8" key="1">
    <citation type="submission" date="2019-10" db="EMBL/GenBank/DDBJ databases">
        <title>Whole genome shotgun sequence of Acrocarpospora macrocephala NBRC 16266.</title>
        <authorList>
            <person name="Ichikawa N."/>
            <person name="Kimura A."/>
            <person name="Kitahashi Y."/>
            <person name="Komaki H."/>
            <person name="Oguchi A."/>
        </authorList>
    </citation>
    <scope>NUCLEOTIDE SEQUENCE [LARGE SCALE GENOMIC DNA]</scope>
    <source>
        <strain evidence="7 8">NBRC 16266</strain>
    </source>
</reference>
<comment type="cofactor">
    <cofactor evidence="1">
        <name>FAD</name>
        <dbReference type="ChEBI" id="CHEBI:57692"/>
    </cofactor>
</comment>
<evidence type="ECO:0000256" key="3">
    <source>
        <dbReference type="ARBA" id="ARBA00022630"/>
    </source>
</evidence>
<keyword evidence="8" id="KW-1185">Reference proteome</keyword>
<dbReference type="FunFam" id="3.30.70.2740:FF:000001">
    <property type="entry name" value="D-lactate dehydrogenase mitochondrial"/>
    <property type="match status" value="1"/>
</dbReference>
<dbReference type="InterPro" id="IPR016166">
    <property type="entry name" value="FAD-bd_PCMH"/>
</dbReference>
<dbReference type="SUPFAM" id="SSF56176">
    <property type="entry name" value="FAD-binding/transporter-associated domain-like"/>
    <property type="match status" value="1"/>
</dbReference>
<evidence type="ECO:0000256" key="5">
    <source>
        <dbReference type="ARBA" id="ARBA00023002"/>
    </source>
</evidence>
<dbReference type="RefSeq" id="WP_246268374.1">
    <property type="nucleotide sequence ID" value="NZ_BAAAHL010000040.1"/>
</dbReference>
<dbReference type="InterPro" id="IPR016169">
    <property type="entry name" value="FAD-bd_PCMH_sub2"/>
</dbReference>
<gene>
    <name evidence="7" type="ORF">Amac_032500</name>
</gene>
<dbReference type="FunFam" id="1.10.45.10:FF:000001">
    <property type="entry name" value="D-lactate dehydrogenase mitochondrial"/>
    <property type="match status" value="1"/>
</dbReference>
<keyword evidence="4" id="KW-0274">FAD</keyword>
<sequence length="470" mass="48942">MRERGFVEPAMNGPVEQLVSCLSPGTVVTDPAIVANYRFDWARDPSAGVPAAVVRARSTADVQTVLRWASENRVPVVPRGAGSSLAGGASGVEGGVTLSLELMRDVSVDVGNRVAVAQAGAITADVKTAAAAHGLWYPPDPSSYEMSSIGGNAATNAGGLCCLKYGVTGDYVLGMEVVLADGRIIRLGGPRLKDVAGLPLLRLFVGSEGTLGVITELTLRLLPPPPAPATLTATFGSVEAAAEAVVAITRQVRPAMLELMDRVAINAVEDLIRMDLDRSSEALLLARSDAPGAAAADELAIIEAACQASGAREVYTTTEQDEGDAFIHARRSALPAMERLGVLLIEDVGVPVPALPELVRGIRGIAEARNTIISVIAHAGDGNTHPVIAYPPGDDEAEARARLAFGDVMMLAIELGGTITGEHGVGRLKTPWLLDQLGHDSMALTRQIKDALDPAHILNPGVMLPEEPSA</sequence>
<evidence type="ECO:0000313" key="7">
    <source>
        <dbReference type="EMBL" id="GES09654.1"/>
    </source>
</evidence>
<evidence type="ECO:0000256" key="4">
    <source>
        <dbReference type="ARBA" id="ARBA00022827"/>
    </source>
</evidence>
<organism evidence="7 8">
    <name type="scientific">Acrocarpospora macrocephala</name>
    <dbReference type="NCBI Taxonomy" id="150177"/>
    <lineage>
        <taxon>Bacteria</taxon>
        <taxon>Bacillati</taxon>
        <taxon>Actinomycetota</taxon>
        <taxon>Actinomycetes</taxon>
        <taxon>Streptosporangiales</taxon>
        <taxon>Streptosporangiaceae</taxon>
        <taxon>Acrocarpospora</taxon>
    </lineage>
</organism>
<evidence type="ECO:0000313" key="8">
    <source>
        <dbReference type="Proteomes" id="UP000331127"/>
    </source>
</evidence>
<dbReference type="Gene3D" id="3.30.70.2740">
    <property type="match status" value="1"/>
</dbReference>